<comment type="similarity">
    <text evidence="2">Belongs to the 7B2 family.</text>
</comment>
<evidence type="ECO:0000256" key="2">
    <source>
        <dbReference type="ARBA" id="ARBA00006348"/>
    </source>
</evidence>
<dbReference type="PANTHER" id="PTHR12738:SF0">
    <property type="entry name" value="NEUROENDOCRINE PROTEIN 7B2"/>
    <property type="match status" value="1"/>
</dbReference>
<accession>A0A8S1HJF2</accession>
<reference evidence="10" key="1">
    <citation type="submission" date="2020-10" db="EMBL/GenBank/DDBJ databases">
        <authorList>
            <person name="Kikuchi T."/>
        </authorList>
    </citation>
    <scope>NUCLEOTIDE SEQUENCE</scope>
    <source>
        <strain evidence="10">NKZ352</strain>
    </source>
</reference>
<dbReference type="EMBL" id="CAJGYM010000035">
    <property type="protein sequence ID" value="CAD6193360.1"/>
    <property type="molecule type" value="Genomic_DNA"/>
</dbReference>
<gene>
    <name evidence="10" type="ORF">CAUJ_LOCUS9279</name>
</gene>
<dbReference type="GO" id="GO:0030141">
    <property type="term" value="C:secretory granule"/>
    <property type="evidence" value="ECO:0007669"/>
    <property type="project" value="InterPro"/>
</dbReference>
<proteinExistence type="inferred from homology"/>
<dbReference type="GO" id="GO:0005576">
    <property type="term" value="C:extracellular region"/>
    <property type="evidence" value="ECO:0007669"/>
    <property type="project" value="UniProtKB-SubCell"/>
</dbReference>
<name>A0A8S1HJF2_9PELO</name>
<dbReference type="GO" id="GO:0046883">
    <property type="term" value="P:regulation of hormone secretion"/>
    <property type="evidence" value="ECO:0007669"/>
    <property type="project" value="TreeGrafter"/>
</dbReference>
<comment type="subcellular location">
    <subcellularLocation>
        <location evidence="1">Secreted</location>
    </subcellularLocation>
</comment>
<evidence type="ECO:0000256" key="9">
    <source>
        <dbReference type="SAM" id="MobiDB-lite"/>
    </source>
</evidence>
<feature type="region of interest" description="Disordered" evidence="9">
    <location>
        <begin position="192"/>
        <end position="237"/>
    </location>
</feature>
<evidence type="ECO:0000256" key="4">
    <source>
        <dbReference type="ARBA" id="ARBA00022448"/>
    </source>
</evidence>
<keyword evidence="6" id="KW-0732">Signal</keyword>
<dbReference type="InterPro" id="IPR007945">
    <property type="entry name" value="Secretogranin_V"/>
</dbReference>
<dbReference type="AlphaFoldDB" id="A0A8S1HJF2"/>
<evidence type="ECO:0000256" key="8">
    <source>
        <dbReference type="ARBA" id="ARBA00023186"/>
    </source>
</evidence>
<dbReference type="PANTHER" id="PTHR12738">
    <property type="entry name" value="NEUROENDOCRINE PROTEIN 7B2"/>
    <property type="match status" value="1"/>
</dbReference>
<keyword evidence="7" id="KW-1015">Disulfide bond</keyword>
<organism evidence="10 11">
    <name type="scientific">Caenorhabditis auriculariae</name>
    <dbReference type="NCBI Taxonomy" id="2777116"/>
    <lineage>
        <taxon>Eukaryota</taxon>
        <taxon>Metazoa</taxon>
        <taxon>Ecdysozoa</taxon>
        <taxon>Nematoda</taxon>
        <taxon>Chromadorea</taxon>
        <taxon>Rhabditida</taxon>
        <taxon>Rhabditina</taxon>
        <taxon>Rhabditomorpha</taxon>
        <taxon>Rhabditoidea</taxon>
        <taxon>Rhabditidae</taxon>
        <taxon>Peloderinae</taxon>
        <taxon>Caenorhabditis</taxon>
    </lineage>
</organism>
<evidence type="ECO:0000313" key="10">
    <source>
        <dbReference type="EMBL" id="CAD6193360.1"/>
    </source>
</evidence>
<evidence type="ECO:0000256" key="3">
    <source>
        <dbReference type="ARBA" id="ARBA00019589"/>
    </source>
</evidence>
<evidence type="ECO:0000256" key="1">
    <source>
        <dbReference type="ARBA" id="ARBA00004613"/>
    </source>
</evidence>
<keyword evidence="5" id="KW-0964">Secreted</keyword>
<dbReference type="OrthoDB" id="9922675at2759"/>
<keyword evidence="4" id="KW-0813">Transport</keyword>
<evidence type="ECO:0000256" key="7">
    <source>
        <dbReference type="ARBA" id="ARBA00023157"/>
    </source>
</evidence>
<dbReference type="GO" id="GO:0030234">
    <property type="term" value="F:enzyme regulator activity"/>
    <property type="evidence" value="ECO:0007669"/>
    <property type="project" value="TreeGrafter"/>
</dbReference>
<dbReference type="Pfam" id="PF05281">
    <property type="entry name" value="Secretogranin_V"/>
    <property type="match status" value="1"/>
</dbReference>
<sequence length="237" mass="26785">MSGWHEGVADRLPAAAWQFRGEPSSLVYPEKGPMLVLVPLFFLTVNAFNLETPDMMLPSRDIIELISRDAENVPDLSMFGAKHISGGAGEGSQKLQGEEEYRERQEVKSDAVLPAYCEPPNPCPVGYTKEDGCLDEFENSAEFSRNYQADQHCICDQEHMFNCAEKEAASVGETLEQMLEDNGIHRSTMAKKFHEKRSSDEYVPRRKRSAGFQHKTNPYLQGTPLRSMQKKDGRHAW</sequence>
<evidence type="ECO:0000256" key="5">
    <source>
        <dbReference type="ARBA" id="ARBA00022525"/>
    </source>
</evidence>
<dbReference type="Proteomes" id="UP000835052">
    <property type="component" value="Unassembled WGS sequence"/>
</dbReference>
<comment type="caution">
    <text evidence="10">The sequence shown here is derived from an EMBL/GenBank/DDBJ whole genome shotgun (WGS) entry which is preliminary data.</text>
</comment>
<dbReference type="GO" id="GO:0007218">
    <property type="term" value="P:neuropeptide signaling pathway"/>
    <property type="evidence" value="ECO:0007669"/>
    <property type="project" value="InterPro"/>
</dbReference>
<keyword evidence="11" id="KW-1185">Reference proteome</keyword>
<evidence type="ECO:0000256" key="6">
    <source>
        <dbReference type="ARBA" id="ARBA00022729"/>
    </source>
</evidence>
<keyword evidence="8" id="KW-0143">Chaperone</keyword>
<protein>
    <recommendedName>
        <fullName evidence="3">Neuroendocrine protein 7B2</fullName>
    </recommendedName>
</protein>
<evidence type="ECO:0000313" key="11">
    <source>
        <dbReference type="Proteomes" id="UP000835052"/>
    </source>
</evidence>
<feature type="compositionally biased region" description="Polar residues" evidence="9">
    <location>
        <begin position="214"/>
        <end position="226"/>
    </location>
</feature>